<reference evidence="1 2" key="1">
    <citation type="submission" date="2019-04" db="EMBL/GenBank/DDBJ databases">
        <title>An improved genome assembly and genetic linkage map for asparagus bean, Vigna unguiculata ssp. sesquipedialis.</title>
        <authorList>
            <person name="Xia Q."/>
            <person name="Zhang R."/>
            <person name="Dong Y."/>
        </authorList>
    </citation>
    <scope>NUCLEOTIDE SEQUENCE [LARGE SCALE GENOMIC DNA]</scope>
    <source>
        <tissue evidence="1">Leaf</tissue>
    </source>
</reference>
<sequence>MPNHHGMRSDMARFLFSSQSYCLVPGHGGIPDLAGDSTQYLVMVTEVRVQVGHQPPSLEEWSDKRTRLAVNGPKGFCK</sequence>
<evidence type="ECO:0000313" key="2">
    <source>
        <dbReference type="Proteomes" id="UP000501690"/>
    </source>
</evidence>
<gene>
    <name evidence="1" type="ORF">DEO72_LG9g1578</name>
</gene>
<accession>A0A4D6N108</accession>
<protein>
    <submittedName>
        <fullName evidence="1">Uncharacterized protein</fullName>
    </submittedName>
</protein>
<name>A0A4D6N108_VIGUN</name>
<organism evidence="1 2">
    <name type="scientific">Vigna unguiculata</name>
    <name type="common">Cowpea</name>
    <dbReference type="NCBI Taxonomy" id="3917"/>
    <lineage>
        <taxon>Eukaryota</taxon>
        <taxon>Viridiplantae</taxon>
        <taxon>Streptophyta</taxon>
        <taxon>Embryophyta</taxon>
        <taxon>Tracheophyta</taxon>
        <taxon>Spermatophyta</taxon>
        <taxon>Magnoliopsida</taxon>
        <taxon>eudicotyledons</taxon>
        <taxon>Gunneridae</taxon>
        <taxon>Pentapetalae</taxon>
        <taxon>rosids</taxon>
        <taxon>fabids</taxon>
        <taxon>Fabales</taxon>
        <taxon>Fabaceae</taxon>
        <taxon>Papilionoideae</taxon>
        <taxon>50 kb inversion clade</taxon>
        <taxon>NPAAA clade</taxon>
        <taxon>indigoferoid/millettioid clade</taxon>
        <taxon>Phaseoleae</taxon>
        <taxon>Vigna</taxon>
    </lineage>
</organism>
<dbReference type="Proteomes" id="UP000501690">
    <property type="component" value="Linkage Group LG9"/>
</dbReference>
<evidence type="ECO:0000313" key="1">
    <source>
        <dbReference type="EMBL" id="QCE06564.1"/>
    </source>
</evidence>
<dbReference type="EMBL" id="CP039353">
    <property type="protein sequence ID" value="QCE06564.1"/>
    <property type="molecule type" value="Genomic_DNA"/>
</dbReference>
<keyword evidence="2" id="KW-1185">Reference proteome</keyword>
<proteinExistence type="predicted"/>
<dbReference type="AlphaFoldDB" id="A0A4D6N108"/>